<organism evidence="4 5">
    <name type="scientific">Lujinxingia vulgaris</name>
    <dbReference type="NCBI Taxonomy" id="2600176"/>
    <lineage>
        <taxon>Bacteria</taxon>
        <taxon>Deltaproteobacteria</taxon>
        <taxon>Bradymonadales</taxon>
        <taxon>Lujinxingiaceae</taxon>
        <taxon>Lujinxingia</taxon>
    </lineage>
</organism>
<reference evidence="4 5" key="1">
    <citation type="submission" date="2019-08" db="EMBL/GenBank/DDBJ databases">
        <title>Bradymonadales sp. TMQ2.</title>
        <authorList>
            <person name="Liang Q."/>
        </authorList>
    </citation>
    <scope>NUCLEOTIDE SEQUENCE [LARGE SCALE GENOMIC DNA]</scope>
    <source>
        <strain evidence="4 5">TMQ2</strain>
    </source>
</reference>
<sequence>MPISTRTLSPADAPELDRIQALAYGDRLQEPADALLSKIALAPEFCFAIPADDNNERLAGYLLAHPWLADQSPGLARVLTELPENADALHLHDLAVDPACSGRGVASSLIAALVHAATTHGFELITLVAVQDAAPFWQKQGFRPLRPAEGYDEDAVFMERRLESA</sequence>
<evidence type="ECO:0000259" key="3">
    <source>
        <dbReference type="PROSITE" id="PS51186"/>
    </source>
</evidence>
<dbReference type="SUPFAM" id="SSF55729">
    <property type="entry name" value="Acyl-CoA N-acyltransferases (Nat)"/>
    <property type="match status" value="1"/>
</dbReference>
<evidence type="ECO:0000313" key="5">
    <source>
        <dbReference type="Proteomes" id="UP000321046"/>
    </source>
</evidence>
<protein>
    <submittedName>
        <fullName evidence="4">GNAT family N-acetyltransferase</fullName>
    </submittedName>
</protein>
<name>A0A5C6X6N9_9DELT</name>
<dbReference type="InterPro" id="IPR016181">
    <property type="entry name" value="Acyl_CoA_acyltransferase"/>
</dbReference>
<dbReference type="InterPro" id="IPR000182">
    <property type="entry name" value="GNAT_dom"/>
</dbReference>
<dbReference type="GO" id="GO:0016747">
    <property type="term" value="F:acyltransferase activity, transferring groups other than amino-acyl groups"/>
    <property type="evidence" value="ECO:0007669"/>
    <property type="project" value="InterPro"/>
</dbReference>
<dbReference type="PANTHER" id="PTHR43877">
    <property type="entry name" value="AMINOALKYLPHOSPHONATE N-ACETYLTRANSFERASE-RELATED-RELATED"/>
    <property type="match status" value="1"/>
</dbReference>
<dbReference type="PROSITE" id="PS51186">
    <property type="entry name" value="GNAT"/>
    <property type="match status" value="1"/>
</dbReference>
<dbReference type="OrthoDB" id="359414at2"/>
<evidence type="ECO:0000256" key="2">
    <source>
        <dbReference type="ARBA" id="ARBA00023315"/>
    </source>
</evidence>
<dbReference type="Proteomes" id="UP000321046">
    <property type="component" value="Unassembled WGS sequence"/>
</dbReference>
<proteinExistence type="predicted"/>
<evidence type="ECO:0000256" key="1">
    <source>
        <dbReference type="ARBA" id="ARBA00022679"/>
    </source>
</evidence>
<dbReference type="CDD" id="cd04301">
    <property type="entry name" value="NAT_SF"/>
    <property type="match status" value="1"/>
</dbReference>
<accession>A0A5C6X6N9</accession>
<dbReference type="Gene3D" id="3.40.630.30">
    <property type="match status" value="1"/>
</dbReference>
<dbReference type="InterPro" id="IPR050832">
    <property type="entry name" value="Bact_Acetyltransf"/>
</dbReference>
<keyword evidence="1 4" id="KW-0808">Transferase</keyword>
<gene>
    <name evidence="4" type="ORF">FRC96_18360</name>
</gene>
<keyword evidence="2" id="KW-0012">Acyltransferase</keyword>
<feature type="domain" description="N-acetyltransferase" evidence="3">
    <location>
        <begin position="3"/>
        <end position="163"/>
    </location>
</feature>
<dbReference type="AlphaFoldDB" id="A0A5C6X6N9"/>
<dbReference type="EMBL" id="VOSL01000136">
    <property type="protein sequence ID" value="TXD32239.1"/>
    <property type="molecule type" value="Genomic_DNA"/>
</dbReference>
<evidence type="ECO:0000313" key="4">
    <source>
        <dbReference type="EMBL" id="TXD32239.1"/>
    </source>
</evidence>
<comment type="caution">
    <text evidence="4">The sequence shown here is derived from an EMBL/GenBank/DDBJ whole genome shotgun (WGS) entry which is preliminary data.</text>
</comment>
<dbReference type="RefSeq" id="WP_146976652.1">
    <property type="nucleotide sequence ID" value="NZ_VOSL01000136.1"/>
</dbReference>
<dbReference type="Pfam" id="PF00583">
    <property type="entry name" value="Acetyltransf_1"/>
    <property type="match status" value="1"/>
</dbReference>